<evidence type="ECO:0000313" key="11">
    <source>
        <dbReference type="EMBL" id="RLU21762.1"/>
    </source>
</evidence>
<comment type="caution">
    <text evidence="10">Lacks conserved residue(s) required for the propagation of feature annotation.</text>
</comment>
<evidence type="ECO:0000256" key="5">
    <source>
        <dbReference type="ARBA" id="ARBA00022725"/>
    </source>
</evidence>
<keyword evidence="7 10" id="KW-0472">Membrane</keyword>
<feature type="transmembrane region" description="Helical" evidence="10">
    <location>
        <begin position="66"/>
        <end position="84"/>
    </location>
</feature>
<dbReference type="GO" id="GO:0004984">
    <property type="term" value="F:olfactory receptor activity"/>
    <property type="evidence" value="ECO:0007669"/>
    <property type="project" value="InterPro"/>
</dbReference>
<dbReference type="AlphaFoldDB" id="A0A3L8DNG2"/>
<evidence type="ECO:0000256" key="7">
    <source>
        <dbReference type="ARBA" id="ARBA00023136"/>
    </source>
</evidence>
<evidence type="ECO:0000256" key="2">
    <source>
        <dbReference type="ARBA" id="ARBA00022475"/>
    </source>
</evidence>
<dbReference type="OrthoDB" id="7699053at2759"/>
<organism evidence="11 12">
    <name type="scientific">Ooceraea biroi</name>
    <name type="common">Clonal raider ant</name>
    <name type="synonym">Cerapachys biroi</name>
    <dbReference type="NCBI Taxonomy" id="2015173"/>
    <lineage>
        <taxon>Eukaryota</taxon>
        <taxon>Metazoa</taxon>
        <taxon>Ecdysozoa</taxon>
        <taxon>Arthropoda</taxon>
        <taxon>Hexapoda</taxon>
        <taxon>Insecta</taxon>
        <taxon>Pterygota</taxon>
        <taxon>Neoptera</taxon>
        <taxon>Endopterygota</taxon>
        <taxon>Hymenoptera</taxon>
        <taxon>Apocrita</taxon>
        <taxon>Aculeata</taxon>
        <taxon>Formicoidea</taxon>
        <taxon>Formicidae</taxon>
        <taxon>Dorylinae</taxon>
        <taxon>Ooceraea</taxon>
    </lineage>
</organism>
<feature type="transmembrane region" description="Helical" evidence="10">
    <location>
        <begin position="265"/>
        <end position="285"/>
    </location>
</feature>
<proteinExistence type="inferred from homology"/>
<keyword evidence="9 10" id="KW-0807">Transducer</keyword>
<sequence>MICIVTKHLRLMRFYLFSIGLWPYYRTHLVRLQFFLCFSILLSFVIFQLTPFLVDDCTVNIIIKNLSLTSFFSVYVIVYVAGWASDDKIKGLLEHLQLICNQLKDENEFAIIKKYGNHAKRYAAVLTSFSMCSMFGIMLLPFWPRILTIVSLINESQTYAKVQITTEYFINQEKYLYLILLHLDTVLWIGSSTLMGIGLLLLGYCQHMCGIFSIASYRIEHAMSMLENSSLDNEIKMYKEMTYAIDIHCTAIKYSEFLTLSFENICLPLALLIVISTSLNLFGIFKNMLIEGDIETCMLHIIIIGILFILLYLLNSLGQDITDHSNYVLSTAYNVKWYTAPLRIQKLILVLLQRGNKTFTLTIAKMLLLSRESFATLMKASISYFTILYSMQQ</sequence>
<comment type="similarity">
    <text evidence="10">Belongs to the insect chemoreceptor superfamily. Heteromeric odorant receptor channel (TC 1.A.69) family.</text>
</comment>
<dbReference type="GO" id="GO:0005886">
    <property type="term" value="C:plasma membrane"/>
    <property type="evidence" value="ECO:0007669"/>
    <property type="project" value="UniProtKB-SubCell"/>
</dbReference>
<dbReference type="PANTHER" id="PTHR21137:SF35">
    <property type="entry name" value="ODORANT RECEPTOR 19A-RELATED"/>
    <property type="match status" value="1"/>
</dbReference>
<name>A0A3L8DNG2_OOCBI</name>
<dbReference type="EMBL" id="QOIP01000006">
    <property type="protein sequence ID" value="RLU21762.1"/>
    <property type="molecule type" value="Genomic_DNA"/>
</dbReference>
<keyword evidence="3 10" id="KW-0716">Sensory transduction</keyword>
<keyword evidence="6 10" id="KW-1133">Transmembrane helix</keyword>
<keyword evidence="4 10" id="KW-0812">Transmembrane</keyword>
<feature type="transmembrane region" description="Helical" evidence="10">
    <location>
        <begin position="297"/>
        <end position="315"/>
    </location>
</feature>
<gene>
    <name evidence="11" type="ORF">DMN91_006138</name>
</gene>
<evidence type="ECO:0000256" key="8">
    <source>
        <dbReference type="ARBA" id="ARBA00023170"/>
    </source>
</evidence>
<dbReference type="GO" id="GO:0005549">
    <property type="term" value="F:odorant binding"/>
    <property type="evidence" value="ECO:0007669"/>
    <property type="project" value="InterPro"/>
</dbReference>
<evidence type="ECO:0000256" key="4">
    <source>
        <dbReference type="ARBA" id="ARBA00022692"/>
    </source>
</evidence>
<feature type="transmembrane region" description="Helical" evidence="10">
    <location>
        <begin position="34"/>
        <end position="54"/>
    </location>
</feature>
<dbReference type="InterPro" id="IPR004117">
    <property type="entry name" value="7tm6_olfct_rcpt"/>
</dbReference>
<evidence type="ECO:0000256" key="9">
    <source>
        <dbReference type="ARBA" id="ARBA00023224"/>
    </source>
</evidence>
<keyword evidence="8 10" id="KW-0675">Receptor</keyword>
<keyword evidence="5 10" id="KW-0552">Olfaction</keyword>
<dbReference type="Proteomes" id="UP000279307">
    <property type="component" value="Chromosome 6"/>
</dbReference>
<reference evidence="11 12" key="1">
    <citation type="journal article" date="2018" name="Genome Res.">
        <title>The genomic architecture and molecular evolution of ant odorant receptors.</title>
        <authorList>
            <person name="McKenzie S.K."/>
            <person name="Kronauer D.J.C."/>
        </authorList>
    </citation>
    <scope>NUCLEOTIDE SEQUENCE [LARGE SCALE GENOMIC DNA]</scope>
    <source>
        <strain evidence="11">Clonal line C1</strain>
    </source>
</reference>
<evidence type="ECO:0000313" key="12">
    <source>
        <dbReference type="Proteomes" id="UP000279307"/>
    </source>
</evidence>
<dbReference type="GO" id="GO:0007165">
    <property type="term" value="P:signal transduction"/>
    <property type="evidence" value="ECO:0007669"/>
    <property type="project" value="UniProtKB-KW"/>
</dbReference>
<evidence type="ECO:0000256" key="3">
    <source>
        <dbReference type="ARBA" id="ARBA00022606"/>
    </source>
</evidence>
<dbReference type="Pfam" id="PF02949">
    <property type="entry name" value="7tm_6"/>
    <property type="match status" value="1"/>
</dbReference>
<evidence type="ECO:0000256" key="6">
    <source>
        <dbReference type="ARBA" id="ARBA00022989"/>
    </source>
</evidence>
<comment type="caution">
    <text evidence="11">The sequence shown here is derived from an EMBL/GenBank/DDBJ whole genome shotgun (WGS) entry which is preliminary data.</text>
</comment>
<comment type="subcellular location">
    <subcellularLocation>
        <location evidence="1 10">Cell membrane</location>
        <topology evidence="1 10">Multi-pass membrane protein</topology>
    </subcellularLocation>
</comment>
<keyword evidence="2" id="KW-1003">Cell membrane</keyword>
<dbReference type="PANTHER" id="PTHR21137">
    <property type="entry name" value="ODORANT RECEPTOR"/>
    <property type="match status" value="1"/>
</dbReference>
<protein>
    <recommendedName>
        <fullName evidence="10">Odorant receptor</fullName>
    </recommendedName>
</protein>
<feature type="transmembrane region" description="Helical" evidence="10">
    <location>
        <begin position="122"/>
        <end position="143"/>
    </location>
</feature>
<evidence type="ECO:0000256" key="10">
    <source>
        <dbReference type="RuleBase" id="RU351113"/>
    </source>
</evidence>
<evidence type="ECO:0000256" key="1">
    <source>
        <dbReference type="ARBA" id="ARBA00004651"/>
    </source>
</evidence>
<accession>A0A3L8DNG2</accession>